<evidence type="ECO:0000259" key="1">
    <source>
        <dbReference type="Pfam" id="PF00147"/>
    </source>
</evidence>
<dbReference type="RefSeq" id="YP_009134080.1">
    <property type="nucleotide sequence ID" value="NC_026926.1"/>
</dbReference>
<organism evidence="2 3">
    <name type="scientific">Synechococcus phage ACG-2014j</name>
    <dbReference type="NCBI Taxonomy" id="1493514"/>
    <lineage>
        <taxon>Viruses</taxon>
        <taxon>Duplodnaviria</taxon>
        <taxon>Heunggongvirae</taxon>
        <taxon>Uroviricota</taxon>
        <taxon>Caudoviricetes</taxon>
        <taxon>Pantevenvirales</taxon>
        <taxon>Kyanoviridae</taxon>
        <taxon>Potamoivirus</taxon>
        <taxon>Potamoivirus tusconj</taxon>
    </lineage>
</organism>
<reference evidence="2 3" key="1">
    <citation type="submission" date="2013-12" db="EMBL/GenBank/DDBJ databases">
        <title>Ecological redundancy of diverse viral populations within a natural community.</title>
        <authorList>
            <person name="Gregory A.C."/>
            <person name="LaButti K."/>
            <person name="Copeland A."/>
            <person name="Woyke T."/>
            <person name="Sullivan M.B."/>
        </authorList>
    </citation>
    <scope>NUCLEOTIDE SEQUENCE [LARGE SCALE GENOMIC DNA]</scope>
    <source>
        <strain evidence="2">Syn7803US103</strain>
    </source>
</reference>
<dbReference type="InterPro" id="IPR036056">
    <property type="entry name" value="Fibrinogen-like_C"/>
</dbReference>
<dbReference type="Proteomes" id="UP000033008">
    <property type="component" value="Segment"/>
</dbReference>
<gene>
    <name evidence="2" type="ORF">Syn7803US103_98</name>
</gene>
<dbReference type="Gene3D" id="3.90.215.10">
    <property type="entry name" value="Gamma Fibrinogen, chain A, domain 1"/>
    <property type="match status" value="1"/>
</dbReference>
<accession>A0A0E3HCE7</accession>
<dbReference type="OrthoDB" id="24380at10239"/>
<dbReference type="Pfam" id="PF00147">
    <property type="entry name" value="Fibrinogen_C"/>
    <property type="match status" value="1"/>
</dbReference>
<dbReference type="NCBIfam" id="NF040941">
    <property type="entry name" value="GGGWT_bact"/>
    <property type="match status" value="1"/>
</dbReference>
<evidence type="ECO:0000313" key="2">
    <source>
        <dbReference type="EMBL" id="AIX23993.1"/>
    </source>
</evidence>
<feature type="domain" description="Fibrinogen C-terminal" evidence="1">
    <location>
        <begin position="87"/>
        <end position="133"/>
    </location>
</feature>
<dbReference type="EMBL" id="KJ019069">
    <property type="protein sequence ID" value="AIX23993.1"/>
    <property type="molecule type" value="Genomic_DNA"/>
</dbReference>
<dbReference type="GeneID" id="24171276"/>
<dbReference type="SUPFAM" id="SSF56496">
    <property type="entry name" value="Fibrinogen C-terminal domain-like"/>
    <property type="match status" value="1"/>
</dbReference>
<name>A0A0E3HCE7_9CAUD</name>
<dbReference type="InterPro" id="IPR002181">
    <property type="entry name" value="Fibrinogen_a/b/g_C_dom"/>
</dbReference>
<dbReference type="KEGG" id="vg:24171276"/>
<evidence type="ECO:0000313" key="3">
    <source>
        <dbReference type="Proteomes" id="UP000033008"/>
    </source>
</evidence>
<proteinExistence type="predicted"/>
<protein>
    <recommendedName>
        <fullName evidence="1">Fibrinogen C-terminal domain-containing protein</fullName>
    </recommendedName>
</protein>
<dbReference type="InterPro" id="IPR014716">
    <property type="entry name" value="Fibrinogen_a/b/g_C_1"/>
</dbReference>
<sequence length="300" mass="32894">MSELNVGTISVSGQIITSSGLKLTSFINSNRPAADIGTLIYNSEEEVVQLWSGTEWIDVGGSSRLDGSTIQKAAPSATAILQLNPSSSNGYYWIKPLSSSQPKYVYCDMTTDGGGWMLMINARAGNGGQYYNNNAYGLSIINGNNNVVEYNKSTTSMYSRTDITEFFKISGFKYGRITPISGTTINSPYTGLYQRIGTTIDSEWGGTLFDCSNRGSLTSSTYSWCLVQYQNWSEVQSGTNSQTGTYTGGNHYYPTTYANNYQNFWKGSGDGIRISSTFRSNDYSSIGQNTTSGYFWIKTT</sequence>